<evidence type="ECO:0000313" key="2">
    <source>
        <dbReference type="EMBL" id="KMQ80000.1"/>
    </source>
</evidence>
<comment type="caution">
    <text evidence="2">The sequence shown here is derived from an EMBL/GenBank/DDBJ whole genome shotgun (WGS) entry which is preliminary data.</text>
</comment>
<dbReference type="EMBL" id="LELG01000197">
    <property type="protein sequence ID" value="KMQ80000.1"/>
    <property type="molecule type" value="Genomic_DNA"/>
</dbReference>
<protein>
    <submittedName>
        <fullName evidence="2">Phosphonate ABC transporter phosphate-binding periplasmic component</fullName>
    </submittedName>
</protein>
<evidence type="ECO:0000313" key="3">
    <source>
        <dbReference type="Proteomes" id="UP000242951"/>
    </source>
</evidence>
<dbReference type="InterPro" id="IPR004864">
    <property type="entry name" value="LEA_2"/>
</dbReference>
<organism evidence="2 3">
    <name type="scientific">Candidatus Burkholderia pumila</name>
    <dbReference type="NCBI Taxonomy" id="1090375"/>
    <lineage>
        <taxon>Bacteria</taxon>
        <taxon>Pseudomonadati</taxon>
        <taxon>Pseudomonadota</taxon>
        <taxon>Betaproteobacteria</taxon>
        <taxon>Burkholderiales</taxon>
        <taxon>Burkholderiaceae</taxon>
        <taxon>Burkholderia</taxon>
    </lineage>
</organism>
<dbReference type="SMART" id="SM00769">
    <property type="entry name" value="WHy"/>
    <property type="match status" value="1"/>
</dbReference>
<sequence>MPNSRLVLLIFAWVAFSMLGGWASLFNREEMRVNVAGIEPLEGQGLEMRFAVKLRVQNPNDSPIDYDGVALDLDLNGHSFASGVSDQRGTGTVPRFGETLISVPVTISALSVARQALGYASGDSVSKVSYAVRGRLAGGALGY</sequence>
<name>A0ABR5HL24_9BURK</name>
<feature type="domain" description="Water stress and hypersensitive response" evidence="1">
    <location>
        <begin position="33"/>
        <end position="142"/>
    </location>
</feature>
<keyword evidence="3" id="KW-1185">Reference proteome</keyword>
<reference evidence="2 3" key="1">
    <citation type="submission" date="2015-06" db="EMBL/GenBank/DDBJ databases">
        <title>Comparative genomics of Burkholderia leaf nodule symbionts.</title>
        <authorList>
            <person name="Carlier A."/>
            <person name="Eberl L."/>
            <person name="Pinto-Carbo M."/>
        </authorList>
    </citation>
    <scope>NUCLEOTIDE SEQUENCE [LARGE SCALE GENOMIC DNA]</scope>
    <source>
        <strain evidence="2 3">UZHbot3</strain>
    </source>
</reference>
<proteinExistence type="predicted"/>
<accession>A0ABR5HL24</accession>
<dbReference type="Gene3D" id="2.60.40.1820">
    <property type="match status" value="1"/>
</dbReference>
<gene>
    <name evidence="2" type="ORF">BPMI_05078c</name>
</gene>
<dbReference type="Proteomes" id="UP000242951">
    <property type="component" value="Unassembled WGS sequence"/>
</dbReference>
<dbReference type="Pfam" id="PF03168">
    <property type="entry name" value="LEA_2"/>
    <property type="match status" value="1"/>
</dbReference>
<dbReference type="SUPFAM" id="SSF117070">
    <property type="entry name" value="LEA14-like"/>
    <property type="match status" value="1"/>
</dbReference>
<evidence type="ECO:0000259" key="1">
    <source>
        <dbReference type="SMART" id="SM00769"/>
    </source>
</evidence>
<dbReference type="InterPro" id="IPR013990">
    <property type="entry name" value="WHy-dom"/>
</dbReference>